<gene>
    <name evidence="1" type="ORF">SAMN02745217_04614</name>
</gene>
<evidence type="ECO:0000313" key="1">
    <source>
        <dbReference type="EMBL" id="SHO54159.1"/>
    </source>
</evidence>
<sequence>MNFYETNAGHRFFEHQLPLLITSLQDIAKALQKTPMGVQLPVEVPPDFLKDLYYGRYDQEAEKNMGKIKEHTHDIIECQKRLKEQVTPQLWEQIEEYRHALDNLYYLDAEESFVSGFQTAMKMVIAGLSSSLQSE</sequence>
<protein>
    <submittedName>
        <fullName evidence="1">Uncharacterized protein</fullName>
    </submittedName>
</protein>
<name>A0A1M7YNG7_9FIRM</name>
<reference evidence="1 2" key="1">
    <citation type="submission" date="2016-12" db="EMBL/GenBank/DDBJ databases">
        <authorList>
            <person name="Song W.-J."/>
            <person name="Kurnit D.M."/>
        </authorList>
    </citation>
    <scope>NUCLEOTIDE SEQUENCE [LARGE SCALE GENOMIC DNA]</scope>
    <source>
        <strain evidence="1 2">DSM 12503</strain>
    </source>
</reference>
<accession>A0A1M7YNG7</accession>
<dbReference type="RefSeq" id="WP_073591217.1">
    <property type="nucleotide sequence ID" value="NZ_FRFD01000018.1"/>
</dbReference>
<dbReference type="AlphaFoldDB" id="A0A1M7YNG7"/>
<evidence type="ECO:0000313" key="2">
    <source>
        <dbReference type="Proteomes" id="UP000184612"/>
    </source>
</evidence>
<dbReference type="OrthoDB" id="1930818at2"/>
<dbReference type="STRING" id="1121345.SAMN02745217_04614"/>
<organism evidence="1 2">
    <name type="scientific">Anaerocolumna xylanovorans DSM 12503</name>
    <dbReference type="NCBI Taxonomy" id="1121345"/>
    <lineage>
        <taxon>Bacteria</taxon>
        <taxon>Bacillati</taxon>
        <taxon>Bacillota</taxon>
        <taxon>Clostridia</taxon>
        <taxon>Lachnospirales</taxon>
        <taxon>Lachnospiraceae</taxon>
        <taxon>Anaerocolumna</taxon>
    </lineage>
</organism>
<dbReference type="Pfam" id="PF20648">
    <property type="entry name" value="DUF6809"/>
    <property type="match status" value="1"/>
</dbReference>
<dbReference type="EMBL" id="FRFD01000018">
    <property type="protein sequence ID" value="SHO54159.1"/>
    <property type="molecule type" value="Genomic_DNA"/>
</dbReference>
<dbReference type="Proteomes" id="UP000184612">
    <property type="component" value="Unassembled WGS sequence"/>
</dbReference>
<keyword evidence="2" id="KW-1185">Reference proteome</keyword>
<dbReference type="InterPro" id="IPR049215">
    <property type="entry name" value="DUF6809"/>
</dbReference>
<proteinExistence type="predicted"/>